<accession>A0AC60Q0K0</accession>
<evidence type="ECO:0000313" key="2">
    <source>
        <dbReference type="Proteomes" id="UP000805193"/>
    </source>
</evidence>
<dbReference type="EMBL" id="JABSTQ010009705">
    <property type="protein sequence ID" value="KAG0426570.1"/>
    <property type="molecule type" value="Genomic_DNA"/>
</dbReference>
<evidence type="ECO:0000313" key="1">
    <source>
        <dbReference type="EMBL" id="KAG0426570.1"/>
    </source>
</evidence>
<comment type="caution">
    <text evidence="1">The sequence shown here is derived from an EMBL/GenBank/DDBJ whole genome shotgun (WGS) entry which is preliminary data.</text>
</comment>
<feature type="non-terminal residue" evidence="1">
    <location>
        <position position="80"/>
    </location>
</feature>
<keyword evidence="2" id="KW-1185">Reference proteome</keyword>
<protein>
    <submittedName>
        <fullName evidence="1">Uncharacterized protein</fullName>
    </submittedName>
</protein>
<reference evidence="1 2" key="1">
    <citation type="journal article" date="2020" name="Cell">
        <title>Large-Scale Comparative Analyses of Tick Genomes Elucidate Their Genetic Diversity and Vector Capacities.</title>
        <authorList>
            <consortium name="Tick Genome and Microbiome Consortium (TIGMIC)"/>
            <person name="Jia N."/>
            <person name="Wang J."/>
            <person name="Shi W."/>
            <person name="Du L."/>
            <person name="Sun Y."/>
            <person name="Zhan W."/>
            <person name="Jiang J.F."/>
            <person name="Wang Q."/>
            <person name="Zhang B."/>
            <person name="Ji P."/>
            <person name="Bell-Sakyi L."/>
            <person name="Cui X.M."/>
            <person name="Yuan T.T."/>
            <person name="Jiang B.G."/>
            <person name="Yang W.F."/>
            <person name="Lam T.T."/>
            <person name="Chang Q.C."/>
            <person name="Ding S.J."/>
            <person name="Wang X.J."/>
            <person name="Zhu J.G."/>
            <person name="Ruan X.D."/>
            <person name="Zhao L."/>
            <person name="Wei J.T."/>
            <person name="Ye R.Z."/>
            <person name="Que T.C."/>
            <person name="Du C.H."/>
            <person name="Zhou Y.H."/>
            <person name="Cheng J.X."/>
            <person name="Dai P.F."/>
            <person name="Guo W.B."/>
            <person name="Han X.H."/>
            <person name="Huang E.J."/>
            <person name="Li L.F."/>
            <person name="Wei W."/>
            <person name="Gao Y.C."/>
            <person name="Liu J.Z."/>
            <person name="Shao H.Z."/>
            <person name="Wang X."/>
            <person name="Wang C.C."/>
            <person name="Yang T.C."/>
            <person name="Huo Q.B."/>
            <person name="Li W."/>
            <person name="Chen H.Y."/>
            <person name="Chen S.E."/>
            <person name="Zhou L.G."/>
            <person name="Ni X.B."/>
            <person name="Tian J.H."/>
            <person name="Sheng Y."/>
            <person name="Liu T."/>
            <person name="Pan Y.S."/>
            <person name="Xia L.Y."/>
            <person name="Li J."/>
            <person name="Zhao F."/>
            <person name="Cao W.C."/>
        </authorList>
    </citation>
    <scope>NUCLEOTIDE SEQUENCE [LARGE SCALE GENOMIC DNA]</scope>
    <source>
        <strain evidence="1">Iper-2018</strain>
    </source>
</reference>
<dbReference type="Proteomes" id="UP000805193">
    <property type="component" value="Unassembled WGS sequence"/>
</dbReference>
<gene>
    <name evidence="1" type="ORF">HPB47_026331</name>
</gene>
<proteinExistence type="predicted"/>
<name>A0AC60Q0K0_IXOPE</name>
<sequence>MVEEVVRTLETRDEPACLLAHLQAWTAAAAAALAARRLWWTSACAAGGVINGDLTGGGGGPQGHALPAPPQQLPWLPDMK</sequence>
<organism evidence="1 2">
    <name type="scientific">Ixodes persulcatus</name>
    <name type="common">Taiga tick</name>
    <dbReference type="NCBI Taxonomy" id="34615"/>
    <lineage>
        <taxon>Eukaryota</taxon>
        <taxon>Metazoa</taxon>
        <taxon>Ecdysozoa</taxon>
        <taxon>Arthropoda</taxon>
        <taxon>Chelicerata</taxon>
        <taxon>Arachnida</taxon>
        <taxon>Acari</taxon>
        <taxon>Parasitiformes</taxon>
        <taxon>Ixodida</taxon>
        <taxon>Ixodoidea</taxon>
        <taxon>Ixodidae</taxon>
        <taxon>Ixodinae</taxon>
        <taxon>Ixodes</taxon>
    </lineage>
</organism>